<evidence type="ECO:0000313" key="2">
    <source>
        <dbReference type="Proteomes" id="UP001056120"/>
    </source>
</evidence>
<evidence type="ECO:0000313" key="1">
    <source>
        <dbReference type="EMBL" id="KAI3725107.1"/>
    </source>
</evidence>
<reference evidence="2" key="1">
    <citation type="journal article" date="2022" name="Mol. Ecol. Resour.">
        <title>The genomes of chicory, endive, great burdock and yacon provide insights into Asteraceae palaeo-polyploidization history and plant inulin production.</title>
        <authorList>
            <person name="Fan W."/>
            <person name="Wang S."/>
            <person name="Wang H."/>
            <person name="Wang A."/>
            <person name="Jiang F."/>
            <person name="Liu H."/>
            <person name="Zhao H."/>
            <person name="Xu D."/>
            <person name="Zhang Y."/>
        </authorList>
    </citation>
    <scope>NUCLEOTIDE SEQUENCE [LARGE SCALE GENOMIC DNA]</scope>
    <source>
        <strain evidence="2">cv. Yunnan</strain>
    </source>
</reference>
<comment type="caution">
    <text evidence="1">The sequence shown here is derived from an EMBL/GenBank/DDBJ whole genome shotgun (WGS) entry which is preliminary data.</text>
</comment>
<dbReference type="EMBL" id="CM042039">
    <property type="protein sequence ID" value="KAI3725107.1"/>
    <property type="molecule type" value="Genomic_DNA"/>
</dbReference>
<dbReference type="Proteomes" id="UP001056120">
    <property type="component" value="Linkage Group LG22"/>
</dbReference>
<reference evidence="1 2" key="2">
    <citation type="journal article" date="2022" name="Mol. Ecol. Resour.">
        <title>The genomes of chicory, endive, great burdock and yacon provide insights into Asteraceae paleo-polyploidization history and plant inulin production.</title>
        <authorList>
            <person name="Fan W."/>
            <person name="Wang S."/>
            <person name="Wang H."/>
            <person name="Wang A."/>
            <person name="Jiang F."/>
            <person name="Liu H."/>
            <person name="Zhao H."/>
            <person name="Xu D."/>
            <person name="Zhang Y."/>
        </authorList>
    </citation>
    <scope>NUCLEOTIDE SEQUENCE [LARGE SCALE GENOMIC DNA]</scope>
    <source>
        <strain evidence="2">cv. Yunnan</strain>
        <tissue evidence="1">Leaves</tissue>
    </source>
</reference>
<proteinExistence type="predicted"/>
<name>A0ACB9BSY0_9ASTR</name>
<protein>
    <submittedName>
        <fullName evidence="1">Uncharacterized protein</fullName>
    </submittedName>
</protein>
<sequence>MMVVVTKALILITMVACLTSVGHAISGQAIIYSPPYAPSRCFGTKDQGVMIARASDNLFANGRACGRRYRVRCISGTNKAIRDACTGNTVDVTIIDRCETCASNELQLSQEAFAKIARPALGRVNVDYAQYVLTIIELIYLLQVCIFQRSTPVLDHPQLAPHGLIGTISSRIQPLGSAVEIHQ</sequence>
<gene>
    <name evidence="1" type="ORF">L1987_64882</name>
</gene>
<keyword evidence="2" id="KW-1185">Reference proteome</keyword>
<organism evidence="1 2">
    <name type="scientific">Smallanthus sonchifolius</name>
    <dbReference type="NCBI Taxonomy" id="185202"/>
    <lineage>
        <taxon>Eukaryota</taxon>
        <taxon>Viridiplantae</taxon>
        <taxon>Streptophyta</taxon>
        <taxon>Embryophyta</taxon>
        <taxon>Tracheophyta</taxon>
        <taxon>Spermatophyta</taxon>
        <taxon>Magnoliopsida</taxon>
        <taxon>eudicotyledons</taxon>
        <taxon>Gunneridae</taxon>
        <taxon>Pentapetalae</taxon>
        <taxon>asterids</taxon>
        <taxon>campanulids</taxon>
        <taxon>Asterales</taxon>
        <taxon>Asteraceae</taxon>
        <taxon>Asteroideae</taxon>
        <taxon>Heliantheae alliance</taxon>
        <taxon>Millerieae</taxon>
        <taxon>Smallanthus</taxon>
    </lineage>
</organism>
<accession>A0ACB9BSY0</accession>